<feature type="binding site" evidence="15">
    <location>
        <position position="474"/>
    </location>
    <ligand>
        <name>Zn(2+)</name>
        <dbReference type="ChEBI" id="CHEBI:29105"/>
        <note>catalytic</note>
    </ligand>
</feature>
<keyword evidence="6 15" id="KW-0436">Ligase</keyword>
<feature type="binding site" evidence="15">
    <location>
        <position position="348"/>
    </location>
    <ligand>
        <name>L-serine</name>
        <dbReference type="ChEBI" id="CHEBI:33384"/>
    </ligand>
</feature>
<dbReference type="Pfam" id="PF00587">
    <property type="entry name" value="tRNA-synt_2b"/>
    <property type="match status" value="1"/>
</dbReference>
<reference evidence="18" key="1">
    <citation type="journal article" date="2020" name="ISME J.">
        <title>Gammaproteobacteria mediating utilization of methyl-, sulfur- and petroleum organic compounds in deep ocean hydrothermal plumes.</title>
        <authorList>
            <person name="Zhou Z."/>
            <person name="Liu Y."/>
            <person name="Pan J."/>
            <person name="Cron B.R."/>
            <person name="Toner B.M."/>
            <person name="Anantharaman K."/>
            <person name="Breier J.A."/>
            <person name="Dick G.J."/>
            <person name="Li M."/>
        </authorList>
    </citation>
    <scope>NUCLEOTIDE SEQUENCE</scope>
    <source>
        <strain evidence="18">SZUA-1385</strain>
    </source>
</reference>
<feature type="binding site" evidence="15">
    <location>
        <position position="481"/>
    </location>
    <ligand>
        <name>ATP</name>
        <dbReference type="ChEBI" id="CHEBI:30616"/>
    </ligand>
</feature>
<proteinExistence type="inferred from homology"/>
<comment type="pathway">
    <text evidence="2 15">Aminoacyl-tRNA biosynthesis; selenocysteinyl-tRNA(Sec) biosynthesis; L-seryl-tRNA(Sec) from L-serine and tRNA(Sec): step 1/1.</text>
</comment>
<evidence type="ECO:0000259" key="17">
    <source>
        <dbReference type="Pfam" id="PF18490"/>
    </source>
</evidence>
<keyword evidence="8 15" id="KW-0547">Nucleotide-binding</keyword>
<dbReference type="AlphaFoldDB" id="A0A833DR78"/>
<dbReference type="HAMAP" id="MF_01278">
    <property type="entry name" value="Ser_tRNA_synth_type2"/>
    <property type="match status" value="1"/>
</dbReference>
<dbReference type="GO" id="GO:0005737">
    <property type="term" value="C:cytoplasm"/>
    <property type="evidence" value="ECO:0007669"/>
    <property type="project" value="UniProtKB-SubCell"/>
</dbReference>
<dbReference type="SUPFAM" id="SSF55681">
    <property type="entry name" value="Class II aaRS and biotin synthetases"/>
    <property type="match status" value="1"/>
</dbReference>
<comment type="function">
    <text evidence="15">Catalyzes the attachment of serine to tRNA(Ser). Is also able to aminoacylate tRNA(Sec) with serine, to form the misacylated tRNA L-seryl-tRNA(Sec), which will be further converted into selenocysteinyl-tRNA(Sec).</text>
</comment>
<feature type="binding site" evidence="15">
    <location>
        <begin position="359"/>
        <end position="360"/>
    </location>
    <ligand>
        <name>ATP</name>
        <dbReference type="ChEBI" id="CHEBI:30616"/>
    </ligand>
</feature>
<evidence type="ECO:0000256" key="9">
    <source>
        <dbReference type="ARBA" id="ARBA00022833"/>
    </source>
</evidence>
<evidence type="ECO:0000256" key="3">
    <source>
        <dbReference type="ARBA" id="ARBA00005951"/>
    </source>
</evidence>
<comment type="catalytic activity">
    <reaction evidence="13 15">
        <text>tRNA(Sec) + L-serine + ATP = L-seryl-tRNA(Sec) + AMP + diphosphate + H(+)</text>
        <dbReference type="Rhea" id="RHEA:42580"/>
        <dbReference type="Rhea" id="RHEA-COMP:9742"/>
        <dbReference type="Rhea" id="RHEA-COMP:10128"/>
        <dbReference type="ChEBI" id="CHEBI:15378"/>
        <dbReference type="ChEBI" id="CHEBI:30616"/>
        <dbReference type="ChEBI" id="CHEBI:33019"/>
        <dbReference type="ChEBI" id="CHEBI:33384"/>
        <dbReference type="ChEBI" id="CHEBI:78442"/>
        <dbReference type="ChEBI" id="CHEBI:78533"/>
        <dbReference type="ChEBI" id="CHEBI:456215"/>
        <dbReference type="EC" id="6.1.1.11"/>
    </reaction>
</comment>
<evidence type="ECO:0000256" key="4">
    <source>
        <dbReference type="ARBA" id="ARBA00011738"/>
    </source>
</evidence>
<evidence type="ECO:0000256" key="13">
    <source>
        <dbReference type="ARBA" id="ARBA00047929"/>
    </source>
</evidence>
<comment type="caution">
    <text evidence="15">Lacks conserved residue(s) required for the propagation of feature annotation.</text>
</comment>
<evidence type="ECO:0000256" key="5">
    <source>
        <dbReference type="ARBA" id="ARBA00022490"/>
    </source>
</evidence>
<dbReference type="InterPro" id="IPR045864">
    <property type="entry name" value="aa-tRNA-synth_II/BPL/LPL"/>
</dbReference>
<feature type="binding site" evidence="15">
    <location>
        <begin position="365"/>
        <end position="367"/>
    </location>
    <ligand>
        <name>L-serine</name>
        <dbReference type="ChEBI" id="CHEBI:33384"/>
    </ligand>
</feature>
<comment type="subunit">
    <text evidence="4 15">Homodimer.</text>
</comment>
<dbReference type="GO" id="GO:0005524">
    <property type="term" value="F:ATP binding"/>
    <property type="evidence" value="ECO:0007669"/>
    <property type="project" value="UniProtKB-UniRule"/>
</dbReference>
<keyword evidence="10 15" id="KW-0067">ATP-binding</keyword>
<keyword evidence="12 15" id="KW-0030">Aminoacyl-tRNA synthetase</keyword>
<evidence type="ECO:0000256" key="1">
    <source>
        <dbReference type="ARBA" id="ARBA00004496"/>
    </source>
</evidence>
<dbReference type="CDD" id="cd00670">
    <property type="entry name" value="Gly_His_Pro_Ser_Thr_tRS_core"/>
    <property type="match status" value="1"/>
</dbReference>
<gene>
    <name evidence="15 18" type="primary">serS</name>
    <name evidence="18" type="ORF">EYG76_00860</name>
</gene>
<organism evidence="18 19">
    <name type="scientific">Methanothermococcus okinawensis</name>
    <dbReference type="NCBI Taxonomy" id="155863"/>
    <lineage>
        <taxon>Archaea</taxon>
        <taxon>Methanobacteriati</taxon>
        <taxon>Methanobacteriota</taxon>
        <taxon>Methanomada group</taxon>
        <taxon>Methanococci</taxon>
        <taxon>Methanococcales</taxon>
        <taxon>Methanococcaceae</taxon>
        <taxon>Methanothermococcus</taxon>
    </lineage>
</organism>
<evidence type="ECO:0000259" key="16">
    <source>
        <dbReference type="Pfam" id="PF00587"/>
    </source>
</evidence>
<dbReference type="InterPro" id="IPR002314">
    <property type="entry name" value="aa-tRNA-synt_IIb"/>
</dbReference>
<evidence type="ECO:0000256" key="7">
    <source>
        <dbReference type="ARBA" id="ARBA00022723"/>
    </source>
</evidence>
<dbReference type="InterPro" id="IPR004503">
    <property type="entry name" value="Ser-tRNA-ligase_2_arc"/>
</dbReference>
<dbReference type="Gene3D" id="3.30.70.1920">
    <property type="match status" value="1"/>
</dbReference>
<evidence type="ECO:0000256" key="11">
    <source>
        <dbReference type="ARBA" id="ARBA00022917"/>
    </source>
</evidence>
<dbReference type="GO" id="GO:0006434">
    <property type="term" value="P:seryl-tRNA aminoacylation"/>
    <property type="evidence" value="ECO:0007669"/>
    <property type="project" value="UniProtKB-UniRule"/>
</dbReference>
<dbReference type="UniPathway" id="UPA00906">
    <property type="reaction ID" value="UER00895"/>
</dbReference>
<dbReference type="NCBIfam" id="NF002120">
    <property type="entry name" value="PRK00960.1"/>
    <property type="match status" value="1"/>
</dbReference>
<sequence length="518" mass="60951">MEFKLKGKITFSREISEDIKKDIEEVLKNSRDIFLKGVPKGKEDEASKIRDYNFQGNELLLHIDSGTYARAHEAIMRLKKPIMEKIGKKHKTGIRNIVIEHYEISIPAEKESLKSMENIKIPECEKEIDYINNNIKIIFKNIGDSELKRNIVDRAIKFVKTHLESEKEKDLTYDVCAIEPGTIVSEYKRKRTTIFKEDPTDVAEKLGWVRRFIGKGQWFYTPPMTKLFRTFEELIMEECIDKIGFDECLFPKLIPLEVMYKMRYLEGLPEGMYYVCPPKRNPLMFEEFVNEMMIKKEIPIEKLRSLLRDPGYVLAPAQCEPFYQFFDHQLIDVDKPIKFVDKSGWTYRWEGGGAKGLDRVNEFLRIECVEMGSPEFVEKVRDDTLKYAEKLAEKLDLEYWTEVGDDPFYLEGRKKEDRNIEFPEVPKYEMRLWLPHIKDERKGVAVTSANVHGTHFVEGFSIKDYRGRKVWSGCTGYGISRWVVGFLAQYGFNYDDWPEMIKKKIKKLPEIPKVINWP</sequence>
<evidence type="ECO:0000256" key="12">
    <source>
        <dbReference type="ARBA" id="ARBA00023146"/>
    </source>
</evidence>
<dbReference type="NCBIfam" id="TIGR00415">
    <property type="entry name" value="serS_MJ"/>
    <property type="match status" value="1"/>
</dbReference>
<dbReference type="EMBL" id="DQSV01000015">
    <property type="protein sequence ID" value="HIP16841.1"/>
    <property type="molecule type" value="Genomic_DNA"/>
</dbReference>
<evidence type="ECO:0000256" key="10">
    <source>
        <dbReference type="ARBA" id="ARBA00022840"/>
    </source>
</evidence>
<accession>A0A833DR78</accession>
<dbReference type="GO" id="GO:0004828">
    <property type="term" value="F:serine-tRNA ligase activity"/>
    <property type="evidence" value="ECO:0007669"/>
    <property type="project" value="UniProtKB-UniRule"/>
</dbReference>
<keyword evidence="11 15" id="KW-0648">Protein biosynthesis</keyword>
<evidence type="ECO:0000256" key="6">
    <source>
        <dbReference type="ARBA" id="ARBA00022598"/>
    </source>
</evidence>
<evidence type="ECO:0000313" key="18">
    <source>
        <dbReference type="EMBL" id="HIP16841.1"/>
    </source>
</evidence>
<dbReference type="GO" id="GO:0016260">
    <property type="term" value="P:selenocysteine biosynthetic process"/>
    <property type="evidence" value="ECO:0007669"/>
    <property type="project" value="UniProtKB-UniRule"/>
</dbReference>
<evidence type="ECO:0000256" key="14">
    <source>
        <dbReference type="ARBA" id="ARBA00048823"/>
    </source>
</evidence>
<keyword evidence="9 15" id="KW-0862">Zinc</keyword>
<dbReference type="Proteomes" id="UP000605144">
    <property type="component" value="Unassembled WGS sequence"/>
</dbReference>
<evidence type="ECO:0000256" key="8">
    <source>
        <dbReference type="ARBA" id="ARBA00022741"/>
    </source>
</evidence>
<comment type="catalytic activity">
    <reaction evidence="14 15">
        <text>tRNA(Ser) + L-serine + ATP = L-seryl-tRNA(Ser) + AMP + diphosphate + H(+)</text>
        <dbReference type="Rhea" id="RHEA:12292"/>
        <dbReference type="Rhea" id="RHEA-COMP:9669"/>
        <dbReference type="Rhea" id="RHEA-COMP:9703"/>
        <dbReference type="ChEBI" id="CHEBI:15378"/>
        <dbReference type="ChEBI" id="CHEBI:30616"/>
        <dbReference type="ChEBI" id="CHEBI:33019"/>
        <dbReference type="ChEBI" id="CHEBI:33384"/>
        <dbReference type="ChEBI" id="CHEBI:78442"/>
        <dbReference type="ChEBI" id="CHEBI:78533"/>
        <dbReference type="ChEBI" id="CHEBI:456215"/>
        <dbReference type="EC" id="6.1.1.11"/>
    </reaction>
</comment>
<dbReference type="Pfam" id="PF18490">
    <property type="entry name" value="tRNA_bind_4"/>
    <property type="match status" value="1"/>
</dbReference>
<dbReference type="Gene3D" id="3.30.930.10">
    <property type="entry name" value="Bira Bifunctional Protein, Domain 2"/>
    <property type="match status" value="1"/>
</dbReference>
<dbReference type="EC" id="6.1.1.11" evidence="15"/>
<comment type="cofactor">
    <cofactor evidence="15">
        <name>Zn(2+)</name>
        <dbReference type="ChEBI" id="CHEBI:29105"/>
    </cofactor>
    <text evidence="15">Binds 1 Zn(2+) ion per subunit. This ion is coordinated with 2 cysteines, 1 glutamate and a water molecule that dissociates from the zinc ion to allow the coordination of the amino group of the serine substrate, which is essential for catalysis.</text>
</comment>
<comment type="caution">
    <text evidence="18">The sequence shown here is derived from an EMBL/GenBank/DDBJ whole genome shotgun (WGS) entry which is preliminary data.</text>
</comment>
<keyword evidence="5 15" id="KW-0963">Cytoplasm</keyword>
<name>A0A833DR78_9EURY</name>
<dbReference type="InterPro" id="IPR041293">
    <property type="entry name" value="SerS_tRNA-bd"/>
</dbReference>
<evidence type="ECO:0000256" key="2">
    <source>
        <dbReference type="ARBA" id="ARBA00005045"/>
    </source>
</evidence>
<protein>
    <recommendedName>
        <fullName evidence="15">Type-2 serine--tRNA ligase</fullName>
        <ecNumber evidence="15">6.1.1.11</ecNumber>
    </recommendedName>
    <alternativeName>
        <fullName evidence="15">Seryl-tRNA synthetase</fullName>
        <shortName evidence="15">SerRS</shortName>
    </alternativeName>
    <alternativeName>
        <fullName evidence="15">Seryl-tRNA(Ser/Sec) synthetase</fullName>
    </alternativeName>
</protein>
<feature type="domain" description="Serine-tRNA ligase type 2 tRNA-binding" evidence="17">
    <location>
        <begin position="1"/>
        <end position="165"/>
    </location>
</feature>
<feature type="domain" description="Aminoacyl-tRNA synthetase class II (G/ P/ S/T)" evidence="16">
    <location>
        <begin position="312"/>
        <end position="488"/>
    </location>
</feature>
<comment type="similarity">
    <text evidence="3 15">Belongs to the class-II aminoacyl-tRNA synthetase family. Type-2 seryl-tRNA synthetase subfamily.</text>
</comment>
<feature type="binding site" evidence="15">
    <location>
        <position position="317"/>
    </location>
    <ligand>
        <name>L-serine</name>
        <dbReference type="ChEBI" id="CHEBI:33384"/>
    </ligand>
</feature>
<keyword evidence="7 15" id="KW-0479">Metal-binding</keyword>
<comment type="subcellular location">
    <subcellularLocation>
        <location evidence="1 15">Cytoplasm</location>
    </subcellularLocation>
</comment>
<comment type="domain">
    <text evidence="15">Consists of two distinct domains, a catalytic core and a N-terminal extension that is presumably involved in tRNA binding.</text>
</comment>
<evidence type="ECO:0000256" key="15">
    <source>
        <dbReference type="HAMAP-Rule" id="MF_01278"/>
    </source>
</evidence>
<dbReference type="GO" id="GO:0008270">
    <property type="term" value="F:zinc ion binding"/>
    <property type="evidence" value="ECO:0007669"/>
    <property type="project" value="UniProtKB-UniRule"/>
</dbReference>
<evidence type="ECO:0000313" key="19">
    <source>
        <dbReference type="Proteomes" id="UP000605144"/>
    </source>
</evidence>
<feature type="binding site" evidence="15">
    <location>
        <position position="319"/>
    </location>
    <ligand>
        <name>Zn(2+)</name>
        <dbReference type="ChEBI" id="CHEBI:29105"/>
        <note>catalytic</note>
    </ligand>
</feature>
<feature type="binding site" evidence="15">
    <location>
        <begin position="348"/>
        <end position="350"/>
    </location>
    <ligand>
        <name>ATP</name>
        <dbReference type="ChEBI" id="CHEBI:30616"/>
    </ligand>
</feature>
<feature type="binding site" evidence="15">
    <location>
        <position position="367"/>
    </location>
    <ligand>
        <name>Zn(2+)</name>
        <dbReference type="ChEBI" id="CHEBI:29105"/>
        <note>catalytic</note>
    </ligand>
</feature>